<evidence type="ECO:0000256" key="1">
    <source>
        <dbReference type="SAM" id="MobiDB-lite"/>
    </source>
</evidence>
<name>A0A4U6TI32_SETVI</name>
<proteinExistence type="predicted"/>
<feature type="region of interest" description="Disordered" evidence="1">
    <location>
        <begin position="179"/>
        <end position="206"/>
    </location>
</feature>
<feature type="compositionally biased region" description="Basic residues" evidence="1">
    <location>
        <begin position="180"/>
        <end position="190"/>
    </location>
</feature>
<gene>
    <name evidence="2" type="ORF">SEVIR_8G218520v2</name>
</gene>
<sequence length="206" mass="22272">MAVIGAPTPHPVLACTCDDSGARRWRSPVSEVWTTAPSAPLHAGGETAGEAVPVTSSSSVVAALRATRGGERPDQKRNLVRARADDWQAPGVDDISFTLDGDPPAPRVRRLAAGAPLLLAAAHGFQRWQQEAKAEPRAARGWWPRLAAGEAPSDERACPESRVRVRRWMRGTCSLEAPVSRRRGARRPASCRRGFVHDHTKRGGEQ</sequence>
<organism evidence="2 3">
    <name type="scientific">Setaria viridis</name>
    <name type="common">Green bristlegrass</name>
    <name type="synonym">Setaria italica subsp. viridis</name>
    <dbReference type="NCBI Taxonomy" id="4556"/>
    <lineage>
        <taxon>Eukaryota</taxon>
        <taxon>Viridiplantae</taxon>
        <taxon>Streptophyta</taxon>
        <taxon>Embryophyta</taxon>
        <taxon>Tracheophyta</taxon>
        <taxon>Spermatophyta</taxon>
        <taxon>Magnoliopsida</taxon>
        <taxon>Liliopsida</taxon>
        <taxon>Poales</taxon>
        <taxon>Poaceae</taxon>
        <taxon>PACMAD clade</taxon>
        <taxon>Panicoideae</taxon>
        <taxon>Panicodae</taxon>
        <taxon>Paniceae</taxon>
        <taxon>Cenchrinae</taxon>
        <taxon>Setaria</taxon>
    </lineage>
</organism>
<evidence type="ECO:0000313" key="3">
    <source>
        <dbReference type="Proteomes" id="UP000298652"/>
    </source>
</evidence>
<dbReference type="Proteomes" id="UP000298652">
    <property type="component" value="Chromosome 8"/>
</dbReference>
<accession>A0A4U6TI32</accession>
<dbReference type="AlphaFoldDB" id="A0A4U6TI32"/>
<reference evidence="2" key="1">
    <citation type="submission" date="2019-03" db="EMBL/GenBank/DDBJ databases">
        <title>WGS assembly of Setaria viridis.</title>
        <authorList>
            <person name="Huang P."/>
            <person name="Jenkins J."/>
            <person name="Grimwood J."/>
            <person name="Barry K."/>
            <person name="Healey A."/>
            <person name="Mamidi S."/>
            <person name="Sreedasyam A."/>
            <person name="Shu S."/>
            <person name="Feldman M."/>
            <person name="Wu J."/>
            <person name="Yu Y."/>
            <person name="Chen C."/>
            <person name="Johnson J."/>
            <person name="Rokhsar D."/>
            <person name="Baxter I."/>
            <person name="Schmutz J."/>
            <person name="Brutnell T."/>
            <person name="Kellogg E."/>
        </authorList>
    </citation>
    <scope>NUCLEOTIDE SEQUENCE [LARGE SCALE GENOMIC DNA]</scope>
</reference>
<feature type="compositionally biased region" description="Basic and acidic residues" evidence="1">
    <location>
        <begin position="195"/>
        <end position="206"/>
    </location>
</feature>
<dbReference type="Gramene" id="TKW02038">
    <property type="protein sequence ID" value="TKW02038"/>
    <property type="gene ID" value="SEVIR_8G218520v2"/>
</dbReference>
<keyword evidence="3" id="KW-1185">Reference proteome</keyword>
<dbReference type="EMBL" id="CM016559">
    <property type="protein sequence ID" value="TKW02038.1"/>
    <property type="molecule type" value="Genomic_DNA"/>
</dbReference>
<evidence type="ECO:0000313" key="2">
    <source>
        <dbReference type="EMBL" id="TKW02038.1"/>
    </source>
</evidence>
<protein>
    <submittedName>
        <fullName evidence="2">Uncharacterized protein</fullName>
    </submittedName>
</protein>